<dbReference type="SUPFAM" id="SSF53383">
    <property type="entry name" value="PLP-dependent transferases"/>
    <property type="match status" value="1"/>
</dbReference>
<keyword evidence="7" id="KW-1185">Reference proteome</keyword>
<accession>A0A398AWW1</accession>
<dbReference type="PIRSF" id="PIRSF000390">
    <property type="entry name" value="PLP_StrS"/>
    <property type="match status" value="1"/>
</dbReference>
<evidence type="ECO:0000256" key="1">
    <source>
        <dbReference type="ARBA" id="ARBA00022898"/>
    </source>
</evidence>
<dbReference type="PANTHER" id="PTHR30244">
    <property type="entry name" value="TRANSAMINASE"/>
    <property type="match status" value="1"/>
</dbReference>
<dbReference type="GO" id="GO:0030170">
    <property type="term" value="F:pyridoxal phosphate binding"/>
    <property type="evidence" value="ECO:0007669"/>
    <property type="project" value="TreeGrafter"/>
</dbReference>
<dbReference type="Gene3D" id="3.40.640.10">
    <property type="entry name" value="Type I PLP-dependent aspartate aminotransferase-like (Major domain)"/>
    <property type="match status" value="1"/>
</dbReference>
<feature type="modified residue" description="N6-(pyridoxal phosphate)lysine" evidence="4">
    <location>
        <position position="190"/>
    </location>
</feature>
<protein>
    <submittedName>
        <fullName evidence="6">DegT/DnrJ/EryC1/StrS family aminotransferase</fullName>
    </submittedName>
</protein>
<reference evidence="6 7" key="1">
    <citation type="submission" date="2018-08" db="EMBL/GenBank/DDBJ databases">
        <title>Bacillus jemisoniae sp. nov., Bacillus chryseoplanitiae sp. nov., Bacillus resnikiae sp. nov., and Bacillus frankliniae sp. nov., isolated from Viking spacecraft and associated surfaces.</title>
        <authorList>
            <person name="Seuylemezian A."/>
            <person name="Vaishampayan P."/>
        </authorList>
    </citation>
    <scope>NUCLEOTIDE SEQUENCE [LARGE SCALE GENOMIC DNA]</scope>
    <source>
        <strain evidence="6 7">JJ-247</strain>
    </source>
</reference>
<evidence type="ECO:0000256" key="3">
    <source>
        <dbReference type="PIRSR" id="PIRSR000390-1"/>
    </source>
</evidence>
<dbReference type="GO" id="GO:0000271">
    <property type="term" value="P:polysaccharide biosynthetic process"/>
    <property type="evidence" value="ECO:0007669"/>
    <property type="project" value="TreeGrafter"/>
</dbReference>
<name>A0A398AWW1_9BACI</name>
<dbReference type="PANTHER" id="PTHR30244:SF9">
    <property type="entry name" value="PROTEIN RV3402C"/>
    <property type="match status" value="1"/>
</dbReference>
<comment type="similarity">
    <text evidence="2 5">Belongs to the DegT/DnrJ/EryC1 family.</text>
</comment>
<organism evidence="6 7">
    <name type="scientific">Mesobacillus zeae</name>
    <dbReference type="NCBI Taxonomy" id="1917180"/>
    <lineage>
        <taxon>Bacteria</taxon>
        <taxon>Bacillati</taxon>
        <taxon>Bacillota</taxon>
        <taxon>Bacilli</taxon>
        <taxon>Bacillales</taxon>
        <taxon>Bacillaceae</taxon>
        <taxon>Mesobacillus</taxon>
    </lineage>
</organism>
<dbReference type="InterPro" id="IPR000653">
    <property type="entry name" value="DegT/StrS_aminotransferase"/>
</dbReference>
<evidence type="ECO:0000313" key="6">
    <source>
        <dbReference type="EMBL" id="RID82147.1"/>
    </source>
</evidence>
<dbReference type="OrthoDB" id="9810913at2"/>
<sequence>MNPQLIFEQAVPVTKPKLPKYANYTETIKGIWNRRWLTNDGPLHQEFKTKLERTLKVPFAELFTNGHLALEIAIKSLGLKGEVITTPFTFASTIHAISNCGLTPVFCDIDRETLNIDPDEIEKHITSETSAIAAVHVFGTPCNVYKIEKIAQKHGLKVIYDAAHAFGVELDGKGIGNFGDISMFSLHATKVFHSIEGGLLTFSDDSFSPKLKALKNFGITSPESVDYIGTNAKMNEFQAAMGLCNLEELQADIAAREAAYQAYVSVFQEMDSVRFLQGYSNIKANYSYFPVLFESKNVRDQMFEILKKYNVLARKYFYPLCNDFSCYNADSSNTPVAKEVSDSVLCLPMFSDLGDVKARQIAEIINYELGDKIGG</sequence>
<dbReference type="InterPro" id="IPR015424">
    <property type="entry name" value="PyrdxlP-dep_Trfase"/>
</dbReference>
<comment type="caution">
    <text evidence="6">The sequence shown here is derived from an EMBL/GenBank/DDBJ whole genome shotgun (WGS) entry which is preliminary data.</text>
</comment>
<evidence type="ECO:0000256" key="5">
    <source>
        <dbReference type="RuleBase" id="RU004508"/>
    </source>
</evidence>
<dbReference type="Proteomes" id="UP000265816">
    <property type="component" value="Unassembled WGS sequence"/>
</dbReference>
<keyword evidence="6" id="KW-0808">Transferase</keyword>
<dbReference type="GO" id="GO:0008483">
    <property type="term" value="F:transaminase activity"/>
    <property type="evidence" value="ECO:0007669"/>
    <property type="project" value="UniProtKB-KW"/>
</dbReference>
<dbReference type="EMBL" id="QWVT01000041">
    <property type="protein sequence ID" value="RID82147.1"/>
    <property type="molecule type" value="Genomic_DNA"/>
</dbReference>
<feature type="active site" description="Proton acceptor" evidence="3">
    <location>
        <position position="190"/>
    </location>
</feature>
<dbReference type="CDD" id="cd00616">
    <property type="entry name" value="AHBA_syn"/>
    <property type="match status" value="1"/>
</dbReference>
<dbReference type="AlphaFoldDB" id="A0A398AWW1"/>
<gene>
    <name evidence="6" type="ORF">D1970_19895</name>
</gene>
<dbReference type="InterPro" id="IPR015421">
    <property type="entry name" value="PyrdxlP-dep_Trfase_major"/>
</dbReference>
<dbReference type="Pfam" id="PF01041">
    <property type="entry name" value="DegT_DnrJ_EryC1"/>
    <property type="match status" value="1"/>
</dbReference>
<evidence type="ECO:0000313" key="7">
    <source>
        <dbReference type="Proteomes" id="UP000265816"/>
    </source>
</evidence>
<keyword evidence="1 4" id="KW-0663">Pyridoxal phosphate</keyword>
<evidence type="ECO:0000256" key="4">
    <source>
        <dbReference type="PIRSR" id="PIRSR000390-2"/>
    </source>
</evidence>
<keyword evidence="6" id="KW-0032">Aminotransferase</keyword>
<proteinExistence type="inferred from homology"/>
<evidence type="ECO:0000256" key="2">
    <source>
        <dbReference type="ARBA" id="ARBA00037999"/>
    </source>
</evidence>
<dbReference type="RefSeq" id="WP_119114605.1">
    <property type="nucleotide sequence ID" value="NZ_CBCSEO010000028.1"/>
</dbReference>